<dbReference type="InterPro" id="IPR036719">
    <property type="entry name" value="Neuro-gated_channel_TM_sf"/>
</dbReference>
<dbReference type="Proteomes" id="UP001381693">
    <property type="component" value="Unassembled WGS sequence"/>
</dbReference>
<reference evidence="2 3" key="1">
    <citation type="submission" date="2023-11" db="EMBL/GenBank/DDBJ databases">
        <title>Halocaridina rubra genome assembly.</title>
        <authorList>
            <person name="Smith C."/>
        </authorList>
    </citation>
    <scope>NUCLEOTIDE SEQUENCE [LARGE SCALE GENOMIC DNA]</scope>
    <source>
        <strain evidence="2">EP-1</strain>
        <tissue evidence="2">Whole</tissue>
    </source>
</reference>
<keyword evidence="1" id="KW-1133">Transmembrane helix</keyword>
<evidence type="ECO:0008006" key="4">
    <source>
        <dbReference type="Google" id="ProtNLM"/>
    </source>
</evidence>
<proteinExistence type="predicted"/>
<dbReference type="GO" id="GO:0006811">
    <property type="term" value="P:monoatomic ion transport"/>
    <property type="evidence" value="ECO:0007669"/>
    <property type="project" value="InterPro"/>
</dbReference>
<sequence length="75" mass="8629">MVVIGYSTLYFPLNSFQERSNIALTALLVEATFFSQTTAAMPRTAYLKLIDIWFVYCIISLFMVYITNAVVEYIK</sequence>
<feature type="transmembrane region" description="Helical" evidence="1">
    <location>
        <begin position="53"/>
        <end position="74"/>
    </location>
</feature>
<evidence type="ECO:0000313" key="2">
    <source>
        <dbReference type="EMBL" id="KAK7075683.1"/>
    </source>
</evidence>
<feature type="transmembrane region" description="Helical" evidence="1">
    <location>
        <begin position="20"/>
        <end position="41"/>
    </location>
</feature>
<organism evidence="2 3">
    <name type="scientific">Halocaridina rubra</name>
    <name type="common">Hawaiian red shrimp</name>
    <dbReference type="NCBI Taxonomy" id="373956"/>
    <lineage>
        <taxon>Eukaryota</taxon>
        <taxon>Metazoa</taxon>
        <taxon>Ecdysozoa</taxon>
        <taxon>Arthropoda</taxon>
        <taxon>Crustacea</taxon>
        <taxon>Multicrustacea</taxon>
        <taxon>Malacostraca</taxon>
        <taxon>Eumalacostraca</taxon>
        <taxon>Eucarida</taxon>
        <taxon>Decapoda</taxon>
        <taxon>Pleocyemata</taxon>
        <taxon>Caridea</taxon>
        <taxon>Atyoidea</taxon>
        <taxon>Atyidae</taxon>
        <taxon>Halocaridina</taxon>
    </lineage>
</organism>
<comment type="caution">
    <text evidence="2">The sequence shown here is derived from an EMBL/GenBank/DDBJ whole genome shotgun (WGS) entry which is preliminary data.</text>
</comment>
<keyword evidence="1" id="KW-0472">Membrane</keyword>
<name>A0AAN9A5G4_HALRR</name>
<dbReference type="EMBL" id="JAXCGZ010010255">
    <property type="protein sequence ID" value="KAK7075683.1"/>
    <property type="molecule type" value="Genomic_DNA"/>
</dbReference>
<dbReference type="AlphaFoldDB" id="A0AAN9A5G4"/>
<dbReference type="Gene3D" id="1.20.58.390">
    <property type="entry name" value="Neurotransmitter-gated ion-channel transmembrane domain"/>
    <property type="match status" value="1"/>
</dbReference>
<keyword evidence="3" id="KW-1185">Reference proteome</keyword>
<dbReference type="GO" id="GO:0016020">
    <property type="term" value="C:membrane"/>
    <property type="evidence" value="ECO:0007669"/>
    <property type="project" value="InterPro"/>
</dbReference>
<protein>
    <recommendedName>
        <fullName evidence="4">Neurotransmitter-gated ion-channel transmembrane domain-containing protein</fullName>
    </recommendedName>
</protein>
<feature type="non-terminal residue" evidence="2">
    <location>
        <position position="75"/>
    </location>
</feature>
<dbReference type="SUPFAM" id="SSF90112">
    <property type="entry name" value="Neurotransmitter-gated ion-channel transmembrane pore"/>
    <property type="match status" value="1"/>
</dbReference>
<dbReference type="InterPro" id="IPR038050">
    <property type="entry name" value="Neuro_actylchol_rec"/>
</dbReference>
<gene>
    <name evidence="2" type="ORF">SK128_010654</name>
</gene>
<evidence type="ECO:0000256" key="1">
    <source>
        <dbReference type="SAM" id="Phobius"/>
    </source>
</evidence>
<keyword evidence="1" id="KW-0812">Transmembrane</keyword>
<accession>A0AAN9A5G4</accession>
<evidence type="ECO:0000313" key="3">
    <source>
        <dbReference type="Proteomes" id="UP001381693"/>
    </source>
</evidence>